<gene>
    <name evidence="1" type="ORF">C2G38_1227029</name>
</gene>
<evidence type="ECO:0000313" key="2">
    <source>
        <dbReference type="Proteomes" id="UP000266673"/>
    </source>
</evidence>
<dbReference type="Proteomes" id="UP000266673">
    <property type="component" value="Unassembled WGS sequence"/>
</dbReference>
<accession>A0A397VDV8</accession>
<comment type="caution">
    <text evidence="1">The sequence shown here is derived from an EMBL/GenBank/DDBJ whole genome shotgun (WGS) entry which is preliminary data.</text>
</comment>
<evidence type="ECO:0008006" key="3">
    <source>
        <dbReference type="Google" id="ProtNLM"/>
    </source>
</evidence>
<proteinExistence type="predicted"/>
<name>A0A397VDV8_9GLOM</name>
<protein>
    <recommendedName>
        <fullName evidence="3">SbsA Ig-like domain-containing protein</fullName>
    </recommendedName>
</protein>
<organism evidence="1 2">
    <name type="scientific">Gigaspora rosea</name>
    <dbReference type="NCBI Taxonomy" id="44941"/>
    <lineage>
        <taxon>Eukaryota</taxon>
        <taxon>Fungi</taxon>
        <taxon>Fungi incertae sedis</taxon>
        <taxon>Mucoromycota</taxon>
        <taxon>Glomeromycotina</taxon>
        <taxon>Glomeromycetes</taxon>
        <taxon>Diversisporales</taxon>
        <taxon>Gigasporaceae</taxon>
        <taxon>Gigaspora</taxon>
    </lineage>
</organism>
<dbReference type="OrthoDB" id="2438981at2759"/>
<sequence>MIIKNVIPSNDASVDSSTTNISIHFNSNVDLSIGNITIFKASDNSIRQIVSATSEFCKLTADETIINISVISSTFNEYGEKYYVKMDNHFAKTKLYNEPLRGIENGDSRVKHSDEDVTGLIQLTQSATKKFSNFSEPERLNYFDALKQELINKVPVKKSNLILGPKFELANERIIIQLRIGRNTKSDLDTMIKYKSITTFSSGVSNDLDQDFGIKDLPGGPWDNYRTK</sequence>
<keyword evidence="2" id="KW-1185">Reference proteome</keyword>
<dbReference type="AlphaFoldDB" id="A0A397VDV8"/>
<reference evidence="1 2" key="1">
    <citation type="submission" date="2018-06" db="EMBL/GenBank/DDBJ databases">
        <title>Comparative genomics reveals the genomic features of Rhizophagus irregularis, R. cerebriforme, R. diaphanum and Gigaspora rosea, and their symbiotic lifestyle signature.</title>
        <authorList>
            <person name="Morin E."/>
            <person name="San Clemente H."/>
            <person name="Chen E.C.H."/>
            <person name="De La Providencia I."/>
            <person name="Hainaut M."/>
            <person name="Kuo A."/>
            <person name="Kohler A."/>
            <person name="Murat C."/>
            <person name="Tang N."/>
            <person name="Roy S."/>
            <person name="Loubradou J."/>
            <person name="Henrissat B."/>
            <person name="Grigoriev I.V."/>
            <person name="Corradi N."/>
            <person name="Roux C."/>
            <person name="Martin F.M."/>
        </authorList>
    </citation>
    <scope>NUCLEOTIDE SEQUENCE [LARGE SCALE GENOMIC DNA]</scope>
    <source>
        <strain evidence="1 2">DAOM 194757</strain>
    </source>
</reference>
<evidence type="ECO:0000313" key="1">
    <source>
        <dbReference type="EMBL" id="RIB20021.1"/>
    </source>
</evidence>
<dbReference type="EMBL" id="QKWP01000440">
    <property type="protein sequence ID" value="RIB20021.1"/>
    <property type="molecule type" value="Genomic_DNA"/>
</dbReference>